<comment type="caution">
    <text evidence="8">The sequence shown here is derived from an EMBL/GenBank/DDBJ whole genome shotgun (WGS) entry which is preliminary data.</text>
</comment>
<gene>
    <name evidence="8" type="ORF">INT43_006377</name>
</gene>
<evidence type="ECO:0000256" key="3">
    <source>
        <dbReference type="ARBA" id="ARBA00020978"/>
    </source>
</evidence>
<dbReference type="InterPro" id="IPR033370">
    <property type="entry name" value="COG1"/>
</dbReference>
<proteinExistence type="inferred from homology"/>
<evidence type="ECO:0000256" key="7">
    <source>
        <dbReference type="ARBA" id="ARBA00023136"/>
    </source>
</evidence>
<evidence type="ECO:0000256" key="1">
    <source>
        <dbReference type="ARBA" id="ARBA00004395"/>
    </source>
</evidence>
<dbReference type="EMBL" id="JAEPQZ010000003">
    <property type="protein sequence ID" value="KAG2183371.1"/>
    <property type="molecule type" value="Genomic_DNA"/>
</dbReference>
<keyword evidence="5" id="KW-0653">Protein transport</keyword>
<accession>A0A8H7Q062</accession>
<dbReference type="PANTHER" id="PTHR31658:SF0">
    <property type="entry name" value="CONSERVED OLIGOMERIC GOLGI COMPLEX SUBUNIT 1"/>
    <property type="match status" value="1"/>
</dbReference>
<feature type="non-terminal residue" evidence="8">
    <location>
        <position position="1"/>
    </location>
</feature>
<name>A0A8H7Q062_MORIS</name>
<dbReference type="GO" id="GO:0017119">
    <property type="term" value="C:Golgi transport complex"/>
    <property type="evidence" value="ECO:0007669"/>
    <property type="project" value="InterPro"/>
</dbReference>
<dbReference type="GO" id="GO:0006891">
    <property type="term" value="P:intra-Golgi vesicle-mediated transport"/>
    <property type="evidence" value="ECO:0007669"/>
    <property type="project" value="InterPro"/>
</dbReference>
<comment type="subcellular location">
    <subcellularLocation>
        <location evidence="1">Golgi apparatus membrane</location>
        <topology evidence="1">Peripheral membrane protein</topology>
    </subcellularLocation>
</comment>
<evidence type="ECO:0000313" key="9">
    <source>
        <dbReference type="Proteomes" id="UP000654370"/>
    </source>
</evidence>
<dbReference type="GO" id="GO:0015031">
    <property type="term" value="P:protein transport"/>
    <property type="evidence" value="ECO:0007669"/>
    <property type="project" value="UniProtKB-KW"/>
</dbReference>
<organism evidence="8 9">
    <name type="scientific">Mortierella isabellina</name>
    <name type="common">Filamentous fungus</name>
    <name type="synonym">Umbelopsis isabellina</name>
    <dbReference type="NCBI Taxonomy" id="91625"/>
    <lineage>
        <taxon>Eukaryota</taxon>
        <taxon>Fungi</taxon>
        <taxon>Fungi incertae sedis</taxon>
        <taxon>Mucoromycota</taxon>
        <taxon>Mucoromycotina</taxon>
        <taxon>Umbelopsidomycetes</taxon>
        <taxon>Umbelopsidales</taxon>
        <taxon>Umbelopsidaceae</taxon>
        <taxon>Umbelopsis</taxon>
    </lineage>
</organism>
<comment type="similarity">
    <text evidence="2">Belongs to the COG1 family.</text>
</comment>
<sequence>AWYAPSKRELYNMDVRLAKAEAMATCDFADVFESPSIAPFTWNSPLQLVQDTGMKSPSIEDEATADDLFVRLSVHELRGLERKTRAEIEEKKQELRTMVGEQYRDLISAADAIVSMKKAANAVQSKFDFMKTACDIDVISQKTANADSGNEATVNDQRRYLYVSAAQMKLLVDVPEQIWHALESDQYLEASRLYLLAKMVYKNLLVEEGVPFVVVDTFPVVQKQWDAISQFKNHILQRAETYLRNTSCSAQVGWHRKLLNMRTAALHTVLESSKSKITNNRSPRSHIIQQLQDATRLVKGVIIQVYSIYVLQLTHAGLNTAALQNVSNDTTLNNNLISIYVRQLQTNFCLKTIDNAEHQHTRDLDIASPATCTQPAISRIYSPNTNIHLLVRYLPESIQKYTPYINIHGSDGEEMALGSIREELDHWLSMAGELMSKQMSQLLTDCPDIKTLLDIRSAVWGLLLEDELAAKNPTKSLDDGHVWSIACHALFGNTVSLWHTILKSPFKSQLESLINNRSMSIRNQAQDLSDYLSASNRDYNAELDLSAHIWSSQTKAKEHGKRSDAQATAGYVLPAMASTMDIIQFKQTVKQCASCYPPACRKMQQAFDQAVRNALDDYQIIGEALDSFMDQTDITTSQASELFSSTQDTRTYLKYHHEQCIRAIADYLGQISQLLDTLKRDAEVQGSEKVSDSEAIFLGRLTRGIALTSTDLLDAFTHTAPNNGIQYTTALASHADRVQAYLETQSRFIQLHHKANEIWSTRCVAKFENQLIQLLNTERWDDMNASAVLWQTVAGTEDNESLKLPGQATNAIIDALLEVCKEIHRAHSGTLDELSLNSLCNSLLSATGKVYKTFLESLKEVADAPVSITEKGALQMLYDLQFLSKLLQVDTEVRSWKDAITSVKCKIDPINMRVFQTHITSNVERSCSKYAIMLGLLFTTARRPQAITRKHASSSSEQPNTLPAAEQIPRFALLPIGHQPSSIMQRY</sequence>
<dbReference type="OrthoDB" id="46189at2759"/>
<keyword evidence="9" id="KW-1185">Reference proteome</keyword>
<evidence type="ECO:0000256" key="6">
    <source>
        <dbReference type="ARBA" id="ARBA00023034"/>
    </source>
</evidence>
<dbReference type="Pfam" id="PF08700">
    <property type="entry name" value="VPS51_Exo84_N"/>
    <property type="match status" value="1"/>
</dbReference>
<evidence type="ECO:0000256" key="4">
    <source>
        <dbReference type="ARBA" id="ARBA00022448"/>
    </source>
</evidence>
<dbReference type="AlphaFoldDB" id="A0A8H7Q062"/>
<dbReference type="GO" id="GO:0000139">
    <property type="term" value="C:Golgi membrane"/>
    <property type="evidence" value="ECO:0007669"/>
    <property type="project" value="UniProtKB-SubCell"/>
</dbReference>
<evidence type="ECO:0000313" key="8">
    <source>
        <dbReference type="EMBL" id="KAG2183371.1"/>
    </source>
</evidence>
<keyword evidence="6" id="KW-0333">Golgi apparatus</keyword>
<dbReference type="PANTHER" id="PTHR31658">
    <property type="entry name" value="CONSERVED OLIGOMERIC GOLGI COMPLEX SUBUNIT 1"/>
    <property type="match status" value="1"/>
</dbReference>
<evidence type="ECO:0000256" key="2">
    <source>
        <dbReference type="ARBA" id="ARBA00006653"/>
    </source>
</evidence>
<protein>
    <recommendedName>
        <fullName evidence="3">Conserved oligomeric Golgi complex subunit 1</fullName>
    </recommendedName>
</protein>
<keyword evidence="7" id="KW-0472">Membrane</keyword>
<keyword evidence="4" id="KW-0813">Transport</keyword>
<evidence type="ECO:0000256" key="5">
    <source>
        <dbReference type="ARBA" id="ARBA00022927"/>
    </source>
</evidence>
<reference evidence="8" key="1">
    <citation type="submission" date="2020-12" db="EMBL/GenBank/DDBJ databases">
        <title>Metabolic potential, ecology and presence of endohyphal bacteria is reflected in genomic diversity of Mucoromycotina.</title>
        <authorList>
            <person name="Muszewska A."/>
            <person name="Okrasinska A."/>
            <person name="Steczkiewicz K."/>
            <person name="Drgas O."/>
            <person name="Orlowska M."/>
            <person name="Perlinska-Lenart U."/>
            <person name="Aleksandrzak-Piekarczyk T."/>
            <person name="Szatraj K."/>
            <person name="Zielenkiewicz U."/>
            <person name="Pilsyk S."/>
            <person name="Malc E."/>
            <person name="Mieczkowski P."/>
            <person name="Kruszewska J.S."/>
            <person name="Biernat P."/>
            <person name="Pawlowska J."/>
        </authorList>
    </citation>
    <scope>NUCLEOTIDE SEQUENCE</scope>
    <source>
        <strain evidence="8">WA0000067209</strain>
    </source>
</reference>
<dbReference type="Proteomes" id="UP000654370">
    <property type="component" value="Unassembled WGS sequence"/>
</dbReference>